<proteinExistence type="predicted"/>
<dbReference type="SUPFAM" id="SSF55729">
    <property type="entry name" value="Acyl-CoA N-acyltransferases (Nat)"/>
    <property type="match status" value="1"/>
</dbReference>
<evidence type="ECO:0000313" key="2">
    <source>
        <dbReference type="EMBL" id="ADJ16355.1"/>
    </source>
</evidence>
<dbReference type="PROSITE" id="PS51186">
    <property type="entry name" value="GNAT"/>
    <property type="match status" value="1"/>
</dbReference>
<keyword evidence="3" id="KW-0808">Transferase</keyword>
<dbReference type="AlphaFoldDB" id="D8J986"/>
<dbReference type="RefSeq" id="WP_008416445.1">
    <property type="nucleotide sequence ID" value="NC_014297.1"/>
</dbReference>
<dbReference type="STRING" id="795797.HacjB3_14880"/>
<protein>
    <submittedName>
        <fullName evidence="3">GCN5-like N-acetyltransferase</fullName>
    </submittedName>
    <submittedName>
        <fullName evidence="2">GCN5-related N-acetyltransferase</fullName>
    </submittedName>
</protein>
<dbReference type="PATRIC" id="fig|795797.18.peg.2981"/>
<name>D8J986_HALJB</name>
<dbReference type="PANTHER" id="PTHR43617:SF20">
    <property type="entry name" value="N-ALPHA-ACETYLTRANSFERASE RIMI"/>
    <property type="match status" value="1"/>
</dbReference>
<dbReference type="KEGG" id="hje:HacjB3_14880"/>
<dbReference type="GO" id="GO:0008999">
    <property type="term" value="F:protein-N-terminal-alanine acetyltransferase activity"/>
    <property type="evidence" value="ECO:0007669"/>
    <property type="project" value="TreeGrafter"/>
</dbReference>
<dbReference type="EMBL" id="AOHV01000027">
    <property type="protein sequence ID" value="ELY37089.1"/>
    <property type="molecule type" value="Genomic_DNA"/>
</dbReference>
<dbReference type="CDD" id="cd04301">
    <property type="entry name" value="NAT_SF"/>
    <property type="match status" value="1"/>
</dbReference>
<evidence type="ECO:0000313" key="3">
    <source>
        <dbReference type="EMBL" id="ELY37089.1"/>
    </source>
</evidence>
<accession>D8J986</accession>
<dbReference type="GeneID" id="9420797"/>
<dbReference type="Gene3D" id="3.40.630.30">
    <property type="match status" value="1"/>
</dbReference>
<feature type="domain" description="N-acetyltransferase" evidence="1">
    <location>
        <begin position="29"/>
        <end position="175"/>
    </location>
</feature>
<dbReference type="InterPro" id="IPR016181">
    <property type="entry name" value="Acyl_CoA_acyltransferase"/>
</dbReference>
<dbReference type="PANTHER" id="PTHR43617">
    <property type="entry name" value="L-AMINO ACID N-ACETYLTRANSFERASE"/>
    <property type="match status" value="1"/>
</dbReference>
<sequence length="175" mass="19564">MAEYDYPEEAAGPFEAPPIEFEDREGRSIEIRVYDEGRDFDALCEMYDTFDPADRAQGIPPAREERVRSWLDVILGEGQDVVAAHGERVVGHATLVPDGDVATELAIFVHQDYQGAGIGSRLIRALLGYGARTGIEKVWLTVERWNHPAVTLYESVGFESSSVESFELEMTLRLD</sequence>
<dbReference type="Pfam" id="PF00583">
    <property type="entry name" value="Acetyltransf_1"/>
    <property type="match status" value="1"/>
</dbReference>
<keyword evidence="5" id="KW-1185">Reference proteome</keyword>
<dbReference type="OrthoDB" id="51421at2157"/>
<evidence type="ECO:0000313" key="5">
    <source>
        <dbReference type="Proteomes" id="UP000011645"/>
    </source>
</evidence>
<dbReference type="eggNOG" id="arCOG00834">
    <property type="taxonomic scope" value="Archaea"/>
</dbReference>
<gene>
    <name evidence="2" type="ordered locus">HacjB3_14880</name>
    <name evidence="3" type="ORF">C497_10108</name>
</gene>
<dbReference type="Proteomes" id="UP000000390">
    <property type="component" value="Chromosome"/>
</dbReference>
<dbReference type="InterPro" id="IPR000182">
    <property type="entry name" value="GNAT_dom"/>
</dbReference>
<evidence type="ECO:0000259" key="1">
    <source>
        <dbReference type="PROSITE" id="PS51186"/>
    </source>
</evidence>
<organism evidence="2 4">
    <name type="scientific">Halalkalicoccus jeotgali (strain DSM 18796 / CECT 7217 / JCM 14584 / KCTC 4019 / B3)</name>
    <dbReference type="NCBI Taxonomy" id="795797"/>
    <lineage>
        <taxon>Archaea</taxon>
        <taxon>Methanobacteriati</taxon>
        <taxon>Methanobacteriota</taxon>
        <taxon>Stenosarchaea group</taxon>
        <taxon>Halobacteria</taxon>
        <taxon>Halobacteriales</taxon>
        <taxon>Halococcaceae</taxon>
        <taxon>Halalkalicoccus</taxon>
    </lineage>
</organism>
<dbReference type="InterPro" id="IPR050276">
    <property type="entry name" value="MshD_Acetyltransferase"/>
</dbReference>
<dbReference type="HOGENOM" id="CLU_102818_0_0_2"/>
<dbReference type="Proteomes" id="UP000011645">
    <property type="component" value="Unassembled WGS sequence"/>
</dbReference>
<reference evidence="3 5" key="2">
    <citation type="journal article" date="2014" name="PLoS Genet.">
        <title>Phylogenetically driven sequencing of extremely halophilic archaea reveals strategies for static and dynamic osmo-response.</title>
        <authorList>
            <person name="Becker E.A."/>
            <person name="Seitzer P.M."/>
            <person name="Tritt A."/>
            <person name="Larsen D."/>
            <person name="Krusor M."/>
            <person name="Yao A.I."/>
            <person name="Wu D."/>
            <person name="Madern D."/>
            <person name="Eisen J.A."/>
            <person name="Darling A.E."/>
            <person name="Facciotti M.T."/>
        </authorList>
    </citation>
    <scope>NUCLEOTIDE SEQUENCE [LARGE SCALE GENOMIC DNA]</scope>
    <source>
        <strain evidence="3">B3</strain>
        <strain evidence="5">DSM 18796 / CECT 7217 / JCM 14584 / KCTC 4019 / B3</strain>
    </source>
</reference>
<dbReference type="EMBL" id="CP002062">
    <property type="protein sequence ID" value="ADJ16355.1"/>
    <property type="molecule type" value="Genomic_DNA"/>
</dbReference>
<evidence type="ECO:0000313" key="4">
    <source>
        <dbReference type="Proteomes" id="UP000000390"/>
    </source>
</evidence>
<reference evidence="2 4" key="1">
    <citation type="journal article" date="2010" name="J. Bacteriol.">
        <title>Complete genome sequence of Halalkalicoccus jeotgali B3(T), an extremely halophilic archaeon.</title>
        <authorList>
            <person name="Roh S.W."/>
            <person name="Nam Y.D."/>
            <person name="Nam S.H."/>
            <person name="Choi S.H."/>
            <person name="Park H.S."/>
            <person name="Bae J.W."/>
        </authorList>
    </citation>
    <scope>NUCLEOTIDE SEQUENCE [LARGE SCALE GENOMIC DNA]</scope>
    <source>
        <strain evidence="2">B3</strain>
        <strain evidence="4">DSM 18796 / CECT 7217 / JCM 14584 / KCTC 4019 / B3</strain>
    </source>
</reference>